<comment type="caution">
    <text evidence="2">The sequence shown here is derived from an EMBL/GenBank/DDBJ whole genome shotgun (WGS) entry which is preliminary data.</text>
</comment>
<gene>
    <name evidence="2" type="ORF">GCM10022416_16440</name>
</gene>
<evidence type="ECO:0000313" key="2">
    <source>
        <dbReference type="EMBL" id="GAA4134582.1"/>
    </source>
</evidence>
<feature type="region of interest" description="Disordered" evidence="1">
    <location>
        <begin position="1"/>
        <end position="30"/>
    </location>
</feature>
<evidence type="ECO:0000256" key="1">
    <source>
        <dbReference type="SAM" id="MobiDB-lite"/>
    </source>
</evidence>
<dbReference type="EMBL" id="BAABDO010000015">
    <property type="protein sequence ID" value="GAA4134582.1"/>
    <property type="molecule type" value="Genomic_DNA"/>
</dbReference>
<organism evidence="2 3">
    <name type="scientific">Actinomadura keratinilytica</name>
    <dbReference type="NCBI Taxonomy" id="547461"/>
    <lineage>
        <taxon>Bacteria</taxon>
        <taxon>Bacillati</taxon>
        <taxon>Actinomycetota</taxon>
        <taxon>Actinomycetes</taxon>
        <taxon>Streptosporangiales</taxon>
        <taxon>Thermomonosporaceae</taxon>
        <taxon>Actinomadura</taxon>
    </lineage>
</organism>
<sequence>MSDKTTRLGGNDPQRIDPAEPLPGWREPSGRWATPFQTQLNGGLVWTVALRMGHRLSTREALAGCASQLYAETPEALVVLTRAHDQLAETVRNLPLAWSGTSPAVPDDDREGDA</sequence>
<dbReference type="RefSeq" id="WP_345019002.1">
    <property type="nucleotide sequence ID" value="NZ_BAABDO010000015.1"/>
</dbReference>
<reference evidence="3" key="1">
    <citation type="journal article" date="2019" name="Int. J. Syst. Evol. Microbiol.">
        <title>The Global Catalogue of Microorganisms (GCM) 10K type strain sequencing project: providing services to taxonomists for standard genome sequencing and annotation.</title>
        <authorList>
            <consortium name="The Broad Institute Genomics Platform"/>
            <consortium name="The Broad Institute Genome Sequencing Center for Infectious Disease"/>
            <person name="Wu L."/>
            <person name="Ma J."/>
        </authorList>
    </citation>
    <scope>NUCLEOTIDE SEQUENCE [LARGE SCALE GENOMIC DNA]</scope>
    <source>
        <strain evidence="3">JCM 17316</strain>
    </source>
</reference>
<accession>A0ABP7YDL0</accession>
<protein>
    <submittedName>
        <fullName evidence="2">Uncharacterized protein</fullName>
    </submittedName>
</protein>
<proteinExistence type="predicted"/>
<evidence type="ECO:0000313" key="3">
    <source>
        <dbReference type="Proteomes" id="UP001500266"/>
    </source>
</evidence>
<keyword evidence="3" id="KW-1185">Reference proteome</keyword>
<name>A0ABP7YDL0_9ACTN</name>
<dbReference type="Proteomes" id="UP001500266">
    <property type="component" value="Unassembled WGS sequence"/>
</dbReference>